<feature type="compositionally biased region" description="Basic residues" evidence="3">
    <location>
        <begin position="1060"/>
        <end position="1069"/>
    </location>
</feature>
<feature type="compositionally biased region" description="Polar residues" evidence="3">
    <location>
        <begin position="564"/>
        <end position="577"/>
    </location>
</feature>
<comment type="caution">
    <text evidence="5">The sequence shown here is derived from an EMBL/GenBank/DDBJ whole genome shotgun (WGS) entry which is preliminary data.</text>
</comment>
<feature type="domain" description="RRM" evidence="4">
    <location>
        <begin position="631"/>
        <end position="711"/>
    </location>
</feature>
<evidence type="ECO:0000256" key="1">
    <source>
        <dbReference type="ARBA" id="ARBA00022884"/>
    </source>
</evidence>
<evidence type="ECO:0000313" key="6">
    <source>
        <dbReference type="Proteomes" id="UP001447188"/>
    </source>
</evidence>
<evidence type="ECO:0000313" key="5">
    <source>
        <dbReference type="EMBL" id="KAL0636137.1"/>
    </source>
</evidence>
<dbReference type="Pfam" id="PF00076">
    <property type="entry name" value="RRM_1"/>
    <property type="match status" value="3"/>
</dbReference>
<keyword evidence="6" id="KW-1185">Reference proteome</keyword>
<evidence type="ECO:0000256" key="2">
    <source>
        <dbReference type="PROSITE-ProRule" id="PRU00176"/>
    </source>
</evidence>
<protein>
    <recommendedName>
        <fullName evidence="4">RRM domain-containing protein</fullName>
    </recommendedName>
</protein>
<dbReference type="EMBL" id="JBBBZM010000056">
    <property type="protein sequence ID" value="KAL0636137.1"/>
    <property type="molecule type" value="Genomic_DNA"/>
</dbReference>
<dbReference type="SMART" id="SM00360">
    <property type="entry name" value="RRM"/>
    <property type="match status" value="3"/>
</dbReference>
<reference evidence="5 6" key="1">
    <citation type="submission" date="2024-02" db="EMBL/GenBank/DDBJ databases">
        <title>Discinaceae phylogenomics.</title>
        <authorList>
            <person name="Dirks A.C."/>
            <person name="James T.Y."/>
        </authorList>
    </citation>
    <scope>NUCLEOTIDE SEQUENCE [LARGE SCALE GENOMIC DNA]</scope>
    <source>
        <strain evidence="5 6">ACD0624</strain>
    </source>
</reference>
<feature type="region of interest" description="Disordered" evidence="3">
    <location>
        <begin position="1045"/>
        <end position="1099"/>
    </location>
</feature>
<proteinExistence type="predicted"/>
<dbReference type="Gene3D" id="3.30.70.330">
    <property type="match status" value="3"/>
</dbReference>
<feature type="region of interest" description="Disordered" evidence="3">
    <location>
        <begin position="193"/>
        <end position="253"/>
    </location>
</feature>
<dbReference type="CDD" id="cd00590">
    <property type="entry name" value="RRM_SF"/>
    <property type="match status" value="1"/>
</dbReference>
<dbReference type="InterPro" id="IPR012677">
    <property type="entry name" value="Nucleotide-bd_a/b_plait_sf"/>
</dbReference>
<evidence type="ECO:0000259" key="4">
    <source>
        <dbReference type="PROSITE" id="PS50102"/>
    </source>
</evidence>
<dbReference type="PANTHER" id="PTHR48025">
    <property type="entry name" value="OS02G0815200 PROTEIN"/>
    <property type="match status" value="1"/>
</dbReference>
<feature type="compositionally biased region" description="Polar residues" evidence="3">
    <location>
        <begin position="948"/>
        <end position="960"/>
    </location>
</feature>
<feature type="compositionally biased region" description="Polar residues" evidence="3">
    <location>
        <begin position="928"/>
        <end position="941"/>
    </location>
</feature>
<accession>A0ABR3GJM2</accession>
<feature type="compositionally biased region" description="Polar residues" evidence="3">
    <location>
        <begin position="1075"/>
        <end position="1089"/>
    </location>
</feature>
<feature type="region of interest" description="Disordered" evidence="3">
    <location>
        <begin position="564"/>
        <end position="608"/>
    </location>
</feature>
<dbReference type="InterPro" id="IPR035979">
    <property type="entry name" value="RBD_domain_sf"/>
</dbReference>
<feature type="compositionally biased region" description="Basic and acidic residues" evidence="3">
    <location>
        <begin position="208"/>
        <end position="222"/>
    </location>
</feature>
<feature type="region of interest" description="Disordered" evidence="3">
    <location>
        <begin position="909"/>
        <end position="1006"/>
    </location>
</feature>
<feature type="compositionally biased region" description="Polar residues" evidence="3">
    <location>
        <begin position="967"/>
        <end position="979"/>
    </location>
</feature>
<dbReference type="SUPFAM" id="SSF54928">
    <property type="entry name" value="RNA-binding domain, RBD"/>
    <property type="match status" value="2"/>
</dbReference>
<name>A0ABR3GJM2_9PEZI</name>
<dbReference type="InterPro" id="IPR000504">
    <property type="entry name" value="RRM_dom"/>
</dbReference>
<keyword evidence="1 2" id="KW-0694">RNA-binding</keyword>
<sequence length="1099" mass="120410">MTDQITAGDSGLVTPKVRRSSGASVITNPYRGDQVRYPAPPYVTYAETGTRNQSRGVEEIDNSCVVYVGGLTNMTDDRILYDTFRQFGPIVSLVRRSVNFDVRPNSTMTQYAFIGFSNAQDAQNAILAGEVTLDNRKLIIKPRDKPGVSYHKQITHGFHSPQSFRDLKERRVDESRDQILHLLQKSARGAQSVLQAPASYEEQQQQHVQRDCKTQQIQKREQQMLSQPPPTRDPTTYYDGSASGPPVEAKASNTPQVPVLMSKALNVANIPIDMPPKELFTMFAETGAVDGCYIFAFADHLNRRFGHVVMSSFYTAQKAVEAYNGYEIRGCTLEVTYRRGDEDTNQTSSPVLPYTAPYNQSMPQPIQLPTQQPFPQQFPQQFQQSAFAPPMFHPAFQAQQLAWLPQSYGSPPGIVGPGGMLPFSHQFPQYPAMVPFTAYNAIGPMSQSGFEAQHHNSTSPTNSPSYQNCHWQGQVQAPNKSYQNGKPYISRRQNGRMNGRGNFLAGRPSTHFQSGEPHIRSVSDSSSATLVSSGYDHTKFDGQIIANGSYVGSPVIIGGSYTGSFETPSRHSLTGDTSESDKDSTPSPIVIRSAPDPQMMPETPTKVSSRATFEVLTAPVIPETTEPADPANLYIKNLDDTVISDAEDLKLLFVPYGPVASSFLSTYPGSGISRGYGFVAFVKPEDAAAAKTKLNGTMVGKKRVFISYAERKEDRTQRLKGLFGGDKGDIKHKMEERATDEICEGSSDDERPDAINVDENDGRDDKVIVESATDTLFSGEFAKARGEDLVGETTVPRAEEVFGVHENDVPPIIAEQEITVTTRWRGTQLTGSQLKSRGSFPITAWANSETISVAEVVEEEDISRITVSEDSPSVSAGVACASPLVVQSPMYSPRESYHAPAVTIIQSPVTPEQQRSPVPLASGPPTDTLINGIQPNRNSNRFTRHGGQYQQFANHSPNRSSGDHGNSRYNQIQSQGYYQNNGNGNGGNRPFNRNNTTGGYGGAKSMLPVPRNSNGVVHITPAVLMAPTGPRLPYFTNGTQQPLYPAYHNNEPIGQNQGRKNTRKGSGRGRPRDNGPSTHQTRAQNTQMNGGMVEMTAAY</sequence>
<dbReference type="PANTHER" id="PTHR48025:SF1">
    <property type="entry name" value="RRM DOMAIN-CONTAINING PROTEIN"/>
    <property type="match status" value="1"/>
</dbReference>
<dbReference type="PROSITE" id="PS50102">
    <property type="entry name" value="RRM"/>
    <property type="match status" value="3"/>
</dbReference>
<feature type="domain" description="RRM" evidence="4">
    <location>
        <begin position="64"/>
        <end position="145"/>
    </location>
</feature>
<evidence type="ECO:0000256" key="3">
    <source>
        <dbReference type="SAM" id="MobiDB-lite"/>
    </source>
</evidence>
<gene>
    <name evidence="5" type="ORF">Q9L58_004926</name>
</gene>
<feature type="compositionally biased region" description="Low complexity" evidence="3">
    <location>
        <begin position="988"/>
        <end position="997"/>
    </location>
</feature>
<organism evidence="5 6">
    <name type="scientific">Discina gigas</name>
    <dbReference type="NCBI Taxonomy" id="1032678"/>
    <lineage>
        <taxon>Eukaryota</taxon>
        <taxon>Fungi</taxon>
        <taxon>Dikarya</taxon>
        <taxon>Ascomycota</taxon>
        <taxon>Pezizomycotina</taxon>
        <taxon>Pezizomycetes</taxon>
        <taxon>Pezizales</taxon>
        <taxon>Discinaceae</taxon>
        <taxon>Discina</taxon>
    </lineage>
</organism>
<dbReference type="InterPro" id="IPR050502">
    <property type="entry name" value="Euk_RNA-bind_prot"/>
</dbReference>
<dbReference type="Proteomes" id="UP001447188">
    <property type="component" value="Unassembled WGS sequence"/>
</dbReference>
<feature type="domain" description="RRM" evidence="4">
    <location>
        <begin position="263"/>
        <end position="340"/>
    </location>
</feature>